<name>A0CEQ7_PARTE</name>
<accession>A0CEQ7</accession>
<organism evidence="1 2">
    <name type="scientific">Paramecium tetraurelia</name>
    <dbReference type="NCBI Taxonomy" id="5888"/>
    <lineage>
        <taxon>Eukaryota</taxon>
        <taxon>Sar</taxon>
        <taxon>Alveolata</taxon>
        <taxon>Ciliophora</taxon>
        <taxon>Intramacronucleata</taxon>
        <taxon>Oligohymenophorea</taxon>
        <taxon>Peniculida</taxon>
        <taxon>Parameciidae</taxon>
        <taxon>Paramecium</taxon>
    </lineage>
</organism>
<gene>
    <name evidence="1" type="ORF">GSPATT00037713001</name>
</gene>
<sequence>MIFFIGFQNLEDEFQKGGQDKKRYCQCLYQNHKLQNKIIEEEERLLNCRQNNNRLSFQGDVKLLMLYCYILHMRYVKQQYNYNCNLFREQLMKNYESSSCSPFKSFPTLQQQNGFNNKFNKQGNPFQQKIDEKYFIKQNIQHQVPNNYFNFPNGFQKIPSNDHQPFRAKQFNNVIQNKPNQPPQISRQFQDQIEVQKEKHLEEFKKLKEVLKVRNSQRLKRQQERLNSVLANDCYQ</sequence>
<reference evidence="1 2" key="1">
    <citation type="journal article" date="2006" name="Nature">
        <title>Global trends of whole-genome duplications revealed by the ciliate Paramecium tetraurelia.</title>
        <authorList>
            <consortium name="Genoscope"/>
            <person name="Aury J.-M."/>
            <person name="Jaillon O."/>
            <person name="Duret L."/>
            <person name="Noel B."/>
            <person name="Jubin C."/>
            <person name="Porcel B.M."/>
            <person name="Segurens B."/>
            <person name="Daubin V."/>
            <person name="Anthouard V."/>
            <person name="Aiach N."/>
            <person name="Arnaiz O."/>
            <person name="Billaut A."/>
            <person name="Beisson J."/>
            <person name="Blanc I."/>
            <person name="Bouhouche K."/>
            <person name="Camara F."/>
            <person name="Duharcourt S."/>
            <person name="Guigo R."/>
            <person name="Gogendeau D."/>
            <person name="Katinka M."/>
            <person name="Keller A.-M."/>
            <person name="Kissmehl R."/>
            <person name="Klotz C."/>
            <person name="Koll F."/>
            <person name="Le Moue A."/>
            <person name="Lepere C."/>
            <person name="Malinsky S."/>
            <person name="Nowacki M."/>
            <person name="Nowak J.K."/>
            <person name="Plattner H."/>
            <person name="Poulain J."/>
            <person name="Ruiz F."/>
            <person name="Serrano V."/>
            <person name="Zagulski M."/>
            <person name="Dessen P."/>
            <person name="Betermier M."/>
            <person name="Weissenbach J."/>
            <person name="Scarpelli C."/>
            <person name="Schachter V."/>
            <person name="Sperling L."/>
            <person name="Meyer E."/>
            <person name="Cohen J."/>
            <person name="Wincker P."/>
        </authorList>
    </citation>
    <scope>NUCLEOTIDE SEQUENCE [LARGE SCALE GENOMIC DNA]</scope>
    <source>
        <strain evidence="1 2">Stock d4-2</strain>
    </source>
</reference>
<dbReference type="RefSeq" id="XP_001436671.1">
    <property type="nucleotide sequence ID" value="XM_001436634.2"/>
</dbReference>
<dbReference type="Proteomes" id="UP000000600">
    <property type="component" value="Unassembled WGS sequence"/>
</dbReference>
<dbReference type="EMBL" id="CT868066">
    <property type="protein sequence ID" value="CAK69274.1"/>
    <property type="molecule type" value="Genomic_DNA"/>
</dbReference>
<dbReference type="OMA" id="NISPQKF"/>
<proteinExistence type="predicted"/>
<evidence type="ECO:0000313" key="2">
    <source>
        <dbReference type="Proteomes" id="UP000000600"/>
    </source>
</evidence>
<protein>
    <submittedName>
        <fullName evidence="1">Uncharacterized protein</fullName>
    </submittedName>
</protein>
<evidence type="ECO:0000313" key="1">
    <source>
        <dbReference type="EMBL" id="CAK69274.1"/>
    </source>
</evidence>
<dbReference type="KEGG" id="ptm:GSPATT00037713001"/>
<keyword evidence="2" id="KW-1185">Reference proteome</keyword>
<dbReference type="AlphaFoldDB" id="A0CEQ7"/>
<dbReference type="GeneID" id="5022456"/>
<dbReference type="InParanoid" id="A0CEQ7"/>
<dbReference type="HOGENOM" id="CLU_1177357_0_0_1"/>